<proteinExistence type="inferred from homology"/>
<dbReference type="PANTHER" id="PTHR43133:SF62">
    <property type="entry name" value="RNA POLYMERASE SIGMA FACTOR SIGZ"/>
    <property type="match status" value="1"/>
</dbReference>
<keyword evidence="3" id="KW-0731">Sigma factor</keyword>
<name>A0ABX1SGP1_9PSEU</name>
<protein>
    <submittedName>
        <fullName evidence="7">Sigma-70 family RNA polymerase sigma factor</fullName>
    </submittedName>
</protein>
<dbReference type="SUPFAM" id="SSF88659">
    <property type="entry name" value="Sigma3 and sigma4 domains of RNA polymerase sigma factors"/>
    <property type="match status" value="1"/>
</dbReference>
<evidence type="ECO:0000256" key="3">
    <source>
        <dbReference type="ARBA" id="ARBA00023082"/>
    </source>
</evidence>
<evidence type="ECO:0000313" key="8">
    <source>
        <dbReference type="Proteomes" id="UP000820669"/>
    </source>
</evidence>
<dbReference type="EMBL" id="JAAXLA010000036">
    <property type="protein sequence ID" value="NMH99424.1"/>
    <property type="molecule type" value="Genomic_DNA"/>
</dbReference>
<dbReference type="InterPro" id="IPR013249">
    <property type="entry name" value="RNA_pol_sigma70_r4_t2"/>
</dbReference>
<dbReference type="Pfam" id="PF08281">
    <property type="entry name" value="Sigma70_r4_2"/>
    <property type="match status" value="1"/>
</dbReference>
<evidence type="ECO:0000256" key="4">
    <source>
        <dbReference type="ARBA" id="ARBA00023163"/>
    </source>
</evidence>
<dbReference type="InterPro" id="IPR007627">
    <property type="entry name" value="RNA_pol_sigma70_r2"/>
</dbReference>
<reference evidence="7 8" key="1">
    <citation type="submission" date="2020-04" db="EMBL/GenBank/DDBJ databases">
        <authorList>
            <person name="Klaysubun C."/>
            <person name="Duangmal K."/>
            <person name="Lipun K."/>
        </authorList>
    </citation>
    <scope>NUCLEOTIDE SEQUENCE [LARGE SCALE GENOMIC DNA]</scope>
    <source>
        <strain evidence="7 8">K10HN5</strain>
    </source>
</reference>
<dbReference type="PANTHER" id="PTHR43133">
    <property type="entry name" value="RNA POLYMERASE ECF-TYPE SIGMA FACTO"/>
    <property type="match status" value="1"/>
</dbReference>
<dbReference type="InterPro" id="IPR013325">
    <property type="entry name" value="RNA_pol_sigma_r2"/>
</dbReference>
<organism evidence="7 8">
    <name type="scientific">Pseudonocardia acidicola</name>
    <dbReference type="NCBI Taxonomy" id="2724939"/>
    <lineage>
        <taxon>Bacteria</taxon>
        <taxon>Bacillati</taxon>
        <taxon>Actinomycetota</taxon>
        <taxon>Actinomycetes</taxon>
        <taxon>Pseudonocardiales</taxon>
        <taxon>Pseudonocardiaceae</taxon>
        <taxon>Pseudonocardia</taxon>
    </lineage>
</organism>
<dbReference type="Pfam" id="PF04542">
    <property type="entry name" value="Sigma70_r2"/>
    <property type="match status" value="1"/>
</dbReference>
<keyword evidence="2" id="KW-0805">Transcription regulation</keyword>
<feature type="domain" description="RNA polymerase sigma factor 70 region 4 type 2" evidence="6">
    <location>
        <begin position="110"/>
        <end position="162"/>
    </location>
</feature>
<accession>A0ABX1SGP1</accession>
<dbReference type="Gene3D" id="1.10.10.10">
    <property type="entry name" value="Winged helix-like DNA-binding domain superfamily/Winged helix DNA-binding domain"/>
    <property type="match status" value="1"/>
</dbReference>
<feature type="domain" description="RNA polymerase sigma-70 region 2" evidence="5">
    <location>
        <begin position="12"/>
        <end position="79"/>
    </location>
</feature>
<dbReference type="Gene3D" id="1.10.1740.10">
    <property type="match status" value="1"/>
</dbReference>
<dbReference type="SUPFAM" id="SSF88946">
    <property type="entry name" value="Sigma2 domain of RNA polymerase sigma factors"/>
    <property type="match status" value="1"/>
</dbReference>
<dbReference type="InterPro" id="IPR039425">
    <property type="entry name" value="RNA_pol_sigma-70-like"/>
</dbReference>
<dbReference type="InterPro" id="IPR013324">
    <property type="entry name" value="RNA_pol_sigma_r3/r4-like"/>
</dbReference>
<dbReference type="CDD" id="cd06171">
    <property type="entry name" value="Sigma70_r4"/>
    <property type="match status" value="1"/>
</dbReference>
<comment type="caution">
    <text evidence="7">The sequence shown here is derived from an EMBL/GenBank/DDBJ whole genome shotgun (WGS) entry which is preliminary data.</text>
</comment>
<sequence length="174" mass="18598">MGAGDPDLALAFVRRFQRIVFGVALTVVGDTGLAEDVAQQGFERAWRSAALYDPRRGSVRTWLTSIVHNLAVDAVRARRPAPVAPQDLIGLIGAMSDLPERRALAQDAADQLRRALAGLPTEQARAVVLAGIHGLTAREIAEQEGIPIGTAKSRIRGAMLKLHTALAAEQADHD</sequence>
<evidence type="ECO:0000259" key="5">
    <source>
        <dbReference type="Pfam" id="PF04542"/>
    </source>
</evidence>
<dbReference type="NCBIfam" id="TIGR02937">
    <property type="entry name" value="sigma70-ECF"/>
    <property type="match status" value="1"/>
</dbReference>
<evidence type="ECO:0000313" key="7">
    <source>
        <dbReference type="EMBL" id="NMH99424.1"/>
    </source>
</evidence>
<keyword evidence="8" id="KW-1185">Reference proteome</keyword>
<keyword evidence="4" id="KW-0804">Transcription</keyword>
<dbReference type="InterPro" id="IPR014284">
    <property type="entry name" value="RNA_pol_sigma-70_dom"/>
</dbReference>
<evidence type="ECO:0000256" key="1">
    <source>
        <dbReference type="ARBA" id="ARBA00010641"/>
    </source>
</evidence>
<evidence type="ECO:0000259" key="6">
    <source>
        <dbReference type="Pfam" id="PF08281"/>
    </source>
</evidence>
<evidence type="ECO:0000256" key="2">
    <source>
        <dbReference type="ARBA" id="ARBA00023015"/>
    </source>
</evidence>
<gene>
    <name evidence="7" type="ORF">HF526_19205</name>
</gene>
<comment type="similarity">
    <text evidence="1">Belongs to the sigma-70 factor family. ECF subfamily.</text>
</comment>
<dbReference type="InterPro" id="IPR036388">
    <property type="entry name" value="WH-like_DNA-bd_sf"/>
</dbReference>
<dbReference type="Proteomes" id="UP000820669">
    <property type="component" value="Unassembled WGS sequence"/>
</dbReference>